<reference evidence="1 2" key="1">
    <citation type="journal article" date="2023" name="Life. Sci Alliance">
        <title>Evolutionary insights into 3D genome organization and epigenetic landscape of Vigna mungo.</title>
        <authorList>
            <person name="Junaid A."/>
            <person name="Singh B."/>
            <person name="Bhatia S."/>
        </authorList>
    </citation>
    <scope>NUCLEOTIDE SEQUENCE [LARGE SCALE GENOMIC DNA]</scope>
    <source>
        <strain evidence="1">Urdbean</strain>
    </source>
</reference>
<evidence type="ECO:0000313" key="2">
    <source>
        <dbReference type="Proteomes" id="UP001374535"/>
    </source>
</evidence>
<name>A0AAQ3NCA2_VIGMU</name>
<accession>A0AAQ3NCA2</accession>
<dbReference type="Proteomes" id="UP001374535">
    <property type="component" value="Chromosome 6"/>
</dbReference>
<keyword evidence="2" id="KW-1185">Reference proteome</keyword>
<protein>
    <submittedName>
        <fullName evidence="1">Uncharacterized protein</fullName>
    </submittedName>
</protein>
<evidence type="ECO:0000313" key="1">
    <source>
        <dbReference type="EMBL" id="WVZ06291.1"/>
    </source>
</evidence>
<proteinExistence type="predicted"/>
<dbReference type="AlphaFoldDB" id="A0AAQ3NCA2"/>
<dbReference type="EMBL" id="CP144695">
    <property type="protein sequence ID" value="WVZ06291.1"/>
    <property type="molecule type" value="Genomic_DNA"/>
</dbReference>
<organism evidence="1 2">
    <name type="scientific">Vigna mungo</name>
    <name type="common">Black gram</name>
    <name type="synonym">Phaseolus mungo</name>
    <dbReference type="NCBI Taxonomy" id="3915"/>
    <lineage>
        <taxon>Eukaryota</taxon>
        <taxon>Viridiplantae</taxon>
        <taxon>Streptophyta</taxon>
        <taxon>Embryophyta</taxon>
        <taxon>Tracheophyta</taxon>
        <taxon>Spermatophyta</taxon>
        <taxon>Magnoliopsida</taxon>
        <taxon>eudicotyledons</taxon>
        <taxon>Gunneridae</taxon>
        <taxon>Pentapetalae</taxon>
        <taxon>rosids</taxon>
        <taxon>fabids</taxon>
        <taxon>Fabales</taxon>
        <taxon>Fabaceae</taxon>
        <taxon>Papilionoideae</taxon>
        <taxon>50 kb inversion clade</taxon>
        <taxon>NPAAA clade</taxon>
        <taxon>indigoferoid/millettioid clade</taxon>
        <taxon>Phaseoleae</taxon>
        <taxon>Vigna</taxon>
    </lineage>
</organism>
<gene>
    <name evidence="1" type="ORF">V8G54_019637</name>
</gene>
<sequence length="166" mass="19613">MNSHKLFLMKMQDARRSTCHILNYCDKSQCHAGDADETAFNEKKAKICNKSCSLKKHKAYLNFHQRNFLHLHKRTEQDLFEHMHIGTRKQEHMKLPCPLVLHEVWTLLKKLSCLPKNRPTHCARRQAFPPVSDSIPLQENRAKTEHQHNNAKNCHEQSHWCLQEET</sequence>